<gene>
    <name evidence="3" type="ORF">BACCIP111883_02064</name>
</gene>
<evidence type="ECO:0000256" key="1">
    <source>
        <dbReference type="SAM" id="Coils"/>
    </source>
</evidence>
<comment type="caution">
    <text evidence="3">The sequence shown here is derived from an EMBL/GenBank/DDBJ whole genome shotgun (WGS) entry which is preliminary data.</text>
</comment>
<evidence type="ECO:0000256" key="2">
    <source>
        <dbReference type="SAM" id="Phobius"/>
    </source>
</evidence>
<keyword evidence="4" id="KW-1185">Reference proteome</keyword>
<feature type="transmembrane region" description="Helical" evidence="2">
    <location>
        <begin position="12"/>
        <end position="29"/>
    </location>
</feature>
<sequence length="63" mass="7275">MSFTLGDALFQLFSIGLVVLIIVLIMSFFRSNKKRKNQLDRMKQKINEIDAQIKKGNYEGPNI</sequence>
<protein>
    <recommendedName>
        <fullName evidence="5">DUF4083 domain-containing protein</fullName>
    </recommendedName>
</protein>
<evidence type="ECO:0008006" key="5">
    <source>
        <dbReference type="Google" id="ProtNLM"/>
    </source>
</evidence>
<keyword evidence="2" id="KW-1133">Transmembrane helix</keyword>
<dbReference type="Proteomes" id="UP000789833">
    <property type="component" value="Unassembled WGS sequence"/>
</dbReference>
<feature type="coiled-coil region" evidence="1">
    <location>
        <begin position="32"/>
        <end position="59"/>
    </location>
</feature>
<evidence type="ECO:0000313" key="3">
    <source>
        <dbReference type="EMBL" id="CAG9621292.1"/>
    </source>
</evidence>
<dbReference type="RefSeq" id="WP_230501189.1">
    <property type="nucleotide sequence ID" value="NZ_CAKJTJ010000009.1"/>
</dbReference>
<dbReference type="EMBL" id="CAKJTJ010000009">
    <property type="protein sequence ID" value="CAG9621292.1"/>
    <property type="molecule type" value="Genomic_DNA"/>
</dbReference>
<keyword evidence="2" id="KW-0812">Transmembrane</keyword>
<organism evidence="3 4">
    <name type="scientific">Sutcliffiella rhizosphaerae</name>
    <dbReference type="NCBI Taxonomy" id="2880967"/>
    <lineage>
        <taxon>Bacteria</taxon>
        <taxon>Bacillati</taxon>
        <taxon>Bacillota</taxon>
        <taxon>Bacilli</taxon>
        <taxon>Bacillales</taxon>
        <taxon>Bacillaceae</taxon>
        <taxon>Sutcliffiella</taxon>
    </lineage>
</organism>
<accession>A0ABM8YN32</accession>
<reference evidence="3 4" key="1">
    <citation type="submission" date="2021-10" db="EMBL/GenBank/DDBJ databases">
        <authorList>
            <person name="Criscuolo A."/>
        </authorList>
    </citation>
    <scope>NUCLEOTIDE SEQUENCE [LARGE SCALE GENOMIC DNA]</scope>
    <source>
        <strain evidence="4">CIP 111883</strain>
    </source>
</reference>
<proteinExistence type="predicted"/>
<keyword evidence="1" id="KW-0175">Coiled coil</keyword>
<evidence type="ECO:0000313" key="4">
    <source>
        <dbReference type="Proteomes" id="UP000789833"/>
    </source>
</evidence>
<keyword evidence="2" id="KW-0472">Membrane</keyword>
<name>A0ABM8YN32_9BACI</name>